<feature type="domain" description="Type 4 fimbrial biogenesis protein PilX N-terminal" evidence="2">
    <location>
        <begin position="30"/>
        <end position="78"/>
    </location>
</feature>
<dbReference type="InterPro" id="IPR025746">
    <property type="entry name" value="PilX_N_dom"/>
</dbReference>
<dbReference type="EMBL" id="BMZC01000003">
    <property type="protein sequence ID" value="GGZ57200.1"/>
    <property type="molecule type" value="Genomic_DNA"/>
</dbReference>
<comment type="caution">
    <text evidence="3">The sequence shown here is derived from an EMBL/GenBank/DDBJ whole genome shotgun (WGS) entry which is preliminary data.</text>
</comment>
<gene>
    <name evidence="3" type="ORF">GCM10011274_14240</name>
</gene>
<evidence type="ECO:0000313" key="3">
    <source>
        <dbReference type="EMBL" id="GGZ57200.1"/>
    </source>
</evidence>
<keyword evidence="1" id="KW-1133">Transmembrane helix</keyword>
<name>A0A8H9LVU8_9ALTE</name>
<reference evidence="3" key="1">
    <citation type="journal article" date="2014" name="Int. J. Syst. Evol. Microbiol.">
        <title>Complete genome sequence of Corynebacterium casei LMG S-19264T (=DSM 44701T), isolated from a smear-ripened cheese.</title>
        <authorList>
            <consortium name="US DOE Joint Genome Institute (JGI-PGF)"/>
            <person name="Walter F."/>
            <person name="Albersmeier A."/>
            <person name="Kalinowski J."/>
            <person name="Ruckert C."/>
        </authorList>
    </citation>
    <scope>NUCLEOTIDE SEQUENCE</scope>
    <source>
        <strain evidence="3">KCTC 32337</strain>
    </source>
</reference>
<proteinExistence type="predicted"/>
<sequence>MKSKYSFAHASQLGNQRSCQRLNQRSKQQGLVMVFALLVLVSLTVLGIASVSSGLLQNKMAVSLQTQTLAFDAAEAAIAGVVFESEDSTVISDLVMIDPLTQARQNDALDMQNEALRCQDNESWINRRVTSGGLSIGAQHLEQGHYDTSPAIDSWSRTAYVREQACLGSSNVISGSHITCHVFVIKGCGQMEGSRSIVANSLTAAVLAPASQ</sequence>
<evidence type="ECO:0000256" key="1">
    <source>
        <dbReference type="SAM" id="Phobius"/>
    </source>
</evidence>
<keyword evidence="1" id="KW-0812">Transmembrane</keyword>
<keyword evidence="1" id="KW-0472">Membrane</keyword>
<evidence type="ECO:0000259" key="2">
    <source>
        <dbReference type="Pfam" id="PF14341"/>
    </source>
</evidence>
<dbReference type="Proteomes" id="UP000622604">
    <property type="component" value="Unassembled WGS sequence"/>
</dbReference>
<evidence type="ECO:0000313" key="4">
    <source>
        <dbReference type="Proteomes" id="UP000622604"/>
    </source>
</evidence>
<reference evidence="3" key="2">
    <citation type="submission" date="2020-09" db="EMBL/GenBank/DDBJ databases">
        <authorList>
            <person name="Sun Q."/>
            <person name="Kim S."/>
        </authorList>
    </citation>
    <scope>NUCLEOTIDE SEQUENCE</scope>
    <source>
        <strain evidence="3">KCTC 32337</strain>
    </source>
</reference>
<organism evidence="3 4">
    <name type="scientific">Paraglaciecola chathamensis</name>
    <dbReference type="NCBI Taxonomy" id="368405"/>
    <lineage>
        <taxon>Bacteria</taxon>
        <taxon>Pseudomonadati</taxon>
        <taxon>Pseudomonadota</taxon>
        <taxon>Gammaproteobacteria</taxon>
        <taxon>Alteromonadales</taxon>
        <taxon>Alteromonadaceae</taxon>
        <taxon>Paraglaciecola</taxon>
    </lineage>
</organism>
<protein>
    <recommendedName>
        <fullName evidence="2">Type 4 fimbrial biogenesis protein PilX N-terminal domain-containing protein</fullName>
    </recommendedName>
</protein>
<accession>A0A8H9LVU8</accession>
<feature type="transmembrane region" description="Helical" evidence="1">
    <location>
        <begin position="31"/>
        <end position="56"/>
    </location>
</feature>
<dbReference type="Pfam" id="PF14341">
    <property type="entry name" value="PilX_N"/>
    <property type="match status" value="1"/>
</dbReference>
<dbReference type="AlphaFoldDB" id="A0A8H9LVU8"/>